<dbReference type="KEGG" id="cim:CIMG_11986"/>
<dbReference type="EMBL" id="GG704913">
    <property type="protein sequence ID" value="KJF60923.1"/>
    <property type="molecule type" value="Genomic_DNA"/>
</dbReference>
<organism evidence="2 3">
    <name type="scientific">Coccidioides immitis (strain RS)</name>
    <name type="common">Valley fever fungus</name>
    <dbReference type="NCBI Taxonomy" id="246410"/>
    <lineage>
        <taxon>Eukaryota</taxon>
        <taxon>Fungi</taxon>
        <taxon>Dikarya</taxon>
        <taxon>Ascomycota</taxon>
        <taxon>Pezizomycotina</taxon>
        <taxon>Eurotiomycetes</taxon>
        <taxon>Eurotiomycetidae</taxon>
        <taxon>Onygenales</taxon>
        <taxon>Onygenaceae</taxon>
        <taxon>Coccidioides</taxon>
    </lineage>
</organism>
<dbReference type="AlphaFoldDB" id="A0A0D8JXC2"/>
<feature type="compositionally biased region" description="Basic and acidic residues" evidence="1">
    <location>
        <begin position="47"/>
        <end position="58"/>
    </location>
</feature>
<sequence>MTNATLGTARYRKRCLSAKMGSRATRKMGVRGKQRYRRRGGVAPPATKKDRGVSERKRVVPGQSPRATGRAVVWLSSGRRRRPAELLVRFLLAAGNSNNRQACTLDLVGTGVAAILSSARSVRVRAKPLWAGLSTKRFLAFSAGLQLRVAADELLGIV</sequence>
<keyword evidence="3" id="KW-1185">Reference proteome</keyword>
<gene>
    <name evidence="2" type="ORF">CIMG_11986</name>
</gene>
<reference evidence="3" key="2">
    <citation type="journal article" date="2010" name="Genome Res.">
        <title>Population genomic sequencing of Coccidioides fungi reveals recent hybridization and transposon control.</title>
        <authorList>
            <person name="Neafsey D.E."/>
            <person name="Barker B.M."/>
            <person name="Sharpton T.J."/>
            <person name="Stajich J.E."/>
            <person name="Park D.J."/>
            <person name="Whiston E."/>
            <person name="Hung C.-Y."/>
            <person name="McMahan C."/>
            <person name="White J."/>
            <person name="Sykes S."/>
            <person name="Heiman D."/>
            <person name="Young S."/>
            <person name="Zeng Q."/>
            <person name="Abouelleil A."/>
            <person name="Aftuck L."/>
            <person name="Bessette D."/>
            <person name="Brown A."/>
            <person name="FitzGerald M."/>
            <person name="Lui A."/>
            <person name="Macdonald J.P."/>
            <person name="Priest M."/>
            <person name="Orbach M.J."/>
            <person name="Galgiani J.N."/>
            <person name="Kirkland T.N."/>
            <person name="Cole G.T."/>
            <person name="Birren B.W."/>
            <person name="Henn M.R."/>
            <person name="Taylor J.W."/>
            <person name="Rounsley S.D."/>
        </authorList>
    </citation>
    <scope>GENOME REANNOTATION</scope>
    <source>
        <strain evidence="3">RS</strain>
    </source>
</reference>
<proteinExistence type="predicted"/>
<evidence type="ECO:0000313" key="2">
    <source>
        <dbReference type="EMBL" id="KJF60923.1"/>
    </source>
</evidence>
<feature type="compositionally biased region" description="Basic residues" evidence="1">
    <location>
        <begin position="24"/>
        <end position="40"/>
    </location>
</feature>
<protein>
    <submittedName>
        <fullName evidence="2">Uncharacterized protein</fullName>
    </submittedName>
</protein>
<dbReference type="RefSeq" id="XP_012213948.1">
    <property type="nucleotide sequence ID" value="XM_012358525.1"/>
</dbReference>
<evidence type="ECO:0000313" key="3">
    <source>
        <dbReference type="Proteomes" id="UP000001261"/>
    </source>
</evidence>
<evidence type="ECO:0000256" key="1">
    <source>
        <dbReference type="SAM" id="MobiDB-lite"/>
    </source>
</evidence>
<name>A0A0D8JXC2_COCIM</name>
<accession>A0A0D8JXC2</accession>
<feature type="region of interest" description="Disordered" evidence="1">
    <location>
        <begin position="21"/>
        <end position="64"/>
    </location>
</feature>
<reference evidence="3" key="1">
    <citation type="journal article" date="2009" name="Genome Res.">
        <title>Comparative genomic analyses of the human fungal pathogens Coccidioides and their relatives.</title>
        <authorList>
            <person name="Sharpton T.J."/>
            <person name="Stajich J.E."/>
            <person name="Rounsley S.D."/>
            <person name="Gardner M.J."/>
            <person name="Wortman J.R."/>
            <person name="Jordar V.S."/>
            <person name="Maiti R."/>
            <person name="Kodira C.D."/>
            <person name="Neafsey D.E."/>
            <person name="Zeng Q."/>
            <person name="Hung C.-Y."/>
            <person name="McMahan C."/>
            <person name="Muszewska A."/>
            <person name="Grynberg M."/>
            <person name="Mandel M.A."/>
            <person name="Kellner E.M."/>
            <person name="Barker B.M."/>
            <person name="Galgiani J.N."/>
            <person name="Orbach M.J."/>
            <person name="Kirkland T.N."/>
            <person name="Cole G.T."/>
            <person name="Henn M.R."/>
            <person name="Birren B.W."/>
            <person name="Taylor J.W."/>
        </authorList>
    </citation>
    <scope>NUCLEOTIDE SEQUENCE [LARGE SCALE GENOMIC DNA]</scope>
    <source>
        <strain evidence="3">RS</strain>
    </source>
</reference>
<dbReference type="Proteomes" id="UP000001261">
    <property type="component" value="Unassembled WGS sequence"/>
</dbReference>
<dbReference type="VEuPathDB" id="FungiDB:CIMG_11986"/>
<dbReference type="GeneID" id="24163956"/>
<dbReference type="InParanoid" id="A0A0D8JXC2"/>